<dbReference type="PROSITE" id="PS50885">
    <property type="entry name" value="HAMP"/>
    <property type="match status" value="1"/>
</dbReference>
<dbReference type="SMART" id="SM00387">
    <property type="entry name" value="HATPase_c"/>
    <property type="match status" value="1"/>
</dbReference>
<evidence type="ECO:0000259" key="13">
    <source>
        <dbReference type="PROSITE" id="PS50885"/>
    </source>
</evidence>
<organism evidence="14">
    <name type="scientific">uncultured Solirubrobacteraceae bacterium</name>
    <dbReference type="NCBI Taxonomy" id="1162706"/>
    <lineage>
        <taxon>Bacteria</taxon>
        <taxon>Bacillati</taxon>
        <taxon>Actinomycetota</taxon>
        <taxon>Thermoleophilia</taxon>
        <taxon>Solirubrobacterales</taxon>
        <taxon>Solirubrobacteraceae</taxon>
        <taxon>environmental samples</taxon>
    </lineage>
</organism>
<feature type="transmembrane region" description="Helical" evidence="12">
    <location>
        <begin position="12"/>
        <end position="29"/>
    </location>
</feature>
<dbReference type="PANTHER" id="PTHR24421:SF10">
    <property type="entry name" value="NITRATE_NITRITE SENSOR PROTEIN NARQ"/>
    <property type="match status" value="1"/>
</dbReference>
<feature type="domain" description="HAMP" evidence="13">
    <location>
        <begin position="55"/>
        <end position="108"/>
    </location>
</feature>
<name>A0A6J4SX21_9ACTN</name>
<dbReference type="InterPro" id="IPR036890">
    <property type="entry name" value="HATPase_C_sf"/>
</dbReference>
<evidence type="ECO:0000256" key="8">
    <source>
        <dbReference type="ARBA" id="ARBA00022777"/>
    </source>
</evidence>
<feature type="transmembrane region" description="Helical" evidence="12">
    <location>
        <begin position="35"/>
        <end position="54"/>
    </location>
</feature>
<dbReference type="PROSITE" id="PS51257">
    <property type="entry name" value="PROKAR_LIPOPROTEIN"/>
    <property type="match status" value="1"/>
</dbReference>
<evidence type="ECO:0000256" key="12">
    <source>
        <dbReference type="SAM" id="Phobius"/>
    </source>
</evidence>
<evidence type="ECO:0000256" key="10">
    <source>
        <dbReference type="ARBA" id="ARBA00022989"/>
    </source>
</evidence>
<accession>A0A6J4SX21</accession>
<gene>
    <name evidence="14" type="ORF">AVDCRST_MAG13-2619</name>
</gene>
<dbReference type="SUPFAM" id="SSF55874">
    <property type="entry name" value="ATPase domain of HSP90 chaperone/DNA topoisomerase II/histidine kinase"/>
    <property type="match status" value="1"/>
</dbReference>
<sequence>MPPRFVSLFWRIFVPNAAVLAVACVVLMIEPANGRVPALVGGLTVMLVVNLLLLRRAVTPLVRLTALMRDIDPLAPGQRASISGPPSEVTVLAQAFADMLDRVEQERAASGRRALSEIEAERRRIAGELHDQLGQSLTAIALHLDRLAPVADEHIRRELRLIRDDVLRSVEEAREMARRLRPEALDTLGLVPALTNLAERLAHHTGLTIRRDLERSLPPLTSEAELVIFRVAQESLTNVVRHAGAQTVDVSLHAQGPEVELVVRDDGTGVDGRPASGTGIRSMRERAVAVQAALTIAPRADAPGTEVRLRVPGQQP</sequence>
<dbReference type="InterPro" id="IPR003594">
    <property type="entry name" value="HATPase_dom"/>
</dbReference>
<dbReference type="Gene3D" id="3.30.565.10">
    <property type="entry name" value="Histidine kinase-like ATPase, C-terminal domain"/>
    <property type="match status" value="1"/>
</dbReference>
<dbReference type="SMART" id="SM00304">
    <property type="entry name" value="HAMP"/>
    <property type="match status" value="1"/>
</dbReference>
<evidence type="ECO:0000256" key="6">
    <source>
        <dbReference type="ARBA" id="ARBA00022692"/>
    </source>
</evidence>
<dbReference type="InterPro" id="IPR011712">
    <property type="entry name" value="Sig_transdc_His_kin_sub3_dim/P"/>
</dbReference>
<keyword evidence="10 12" id="KW-1133">Transmembrane helix</keyword>
<dbReference type="EMBL" id="CADCVO010000417">
    <property type="protein sequence ID" value="CAA9507535.1"/>
    <property type="molecule type" value="Genomic_DNA"/>
</dbReference>
<reference evidence="14" key="1">
    <citation type="submission" date="2020-02" db="EMBL/GenBank/DDBJ databases">
        <authorList>
            <person name="Meier V. D."/>
        </authorList>
    </citation>
    <scope>NUCLEOTIDE SEQUENCE</scope>
    <source>
        <strain evidence="14">AVDCRST_MAG13</strain>
    </source>
</reference>
<comment type="catalytic activity">
    <reaction evidence="1">
        <text>ATP + protein L-histidine = ADP + protein N-phospho-L-histidine.</text>
        <dbReference type="EC" id="2.7.13.3"/>
    </reaction>
</comment>
<comment type="subcellular location">
    <subcellularLocation>
        <location evidence="2">Membrane</location>
    </subcellularLocation>
</comment>
<dbReference type="PANTHER" id="PTHR24421">
    <property type="entry name" value="NITRATE/NITRITE SENSOR PROTEIN NARX-RELATED"/>
    <property type="match status" value="1"/>
</dbReference>
<evidence type="ECO:0000313" key="14">
    <source>
        <dbReference type="EMBL" id="CAA9507535.1"/>
    </source>
</evidence>
<keyword evidence="6 12" id="KW-0812">Transmembrane</keyword>
<proteinExistence type="predicted"/>
<dbReference type="InterPro" id="IPR003660">
    <property type="entry name" value="HAMP_dom"/>
</dbReference>
<dbReference type="AlphaFoldDB" id="A0A6J4SX21"/>
<evidence type="ECO:0000256" key="5">
    <source>
        <dbReference type="ARBA" id="ARBA00022679"/>
    </source>
</evidence>
<evidence type="ECO:0000256" key="3">
    <source>
        <dbReference type="ARBA" id="ARBA00012438"/>
    </source>
</evidence>
<keyword evidence="5" id="KW-0808">Transferase</keyword>
<keyword evidence="12" id="KW-0472">Membrane</keyword>
<dbReference type="InterPro" id="IPR050482">
    <property type="entry name" value="Sensor_HK_TwoCompSys"/>
</dbReference>
<protein>
    <recommendedName>
        <fullName evidence="3">histidine kinase</fullName>
        <ecNumber evidence="3">2.7.13.3</ecNumber>
    </recommendedName>
</protein>
<evidence type="ECO:0000256" key="1">
    <source>
        <dbReference type="ARBA" id="ARBA00000085"/>
    </source>
</evidence>
<evidence type="ECO:0000256" key="9">
    <source>
        <dbReference type="ARBA" id="ARBA00022840"/>
    </source>
</evidence>
<keyword evidence="11" id="KW-0902">Two-component regulatory system</keyword>
<keyword evidence="9" id="KW-0067">ATP-binding</keyword>
<dbReference type="Pfam" id="PF07730">
    <property type="entry name" value="HisKA_3"/>
    <property type="match status" value="1"/>
</dbReference>
<evidence type="ECO:0000256" key="4">
    <source>
        <dbReference type="ARBA" id="ARBA00022553"/>
    </source>
</evidence>
<evidence type="ECO:0000256" key="7">
    <source>
        <dbReference type="ARBA" id="ARBA00022741"/>
    </source>
</evidence>
<dbReference type="Pfam" id="PF02518">
    <property type="entry name" value="HATPase_c"/>
    <property type="match status" value="1"/>
</dbReference>
<evidence type="ECO:0000256" key="2">
    <source>
        <dbReference type="ARBA" id="ARBA00004370"/>
    </source>
</evidence>
<dbReference type="GO" id="GO:0005524">
    <property type="term" value="F:ATP binding"/>
    <property type="evidence" value="ECO:0007669"/>
    <property type="project" value="UniProtKB-KW"/>
</dbReference>
<dbReference type="GO" id="GO:0000155">
    <property type="term" value="F:phosphorelay sensor kinase activity"/>
    <property type="evidence" value="ECO:0007669"/>
    <property type="project" value="InterPro"/>
</dbReference>
<evidence type="ECO:0000256" key="11">
    <source>
        <dbReference type="ARBA" id="ARBA00023012"/>
    </source>
</evidence>
<keyword evidence="7" id="KW-0547">Nucleotide-binding</keyword>
<keyword evidence="8" id="KW-0418">Kinase</keyword>
<dbReference type="GO" id="GO:0046983">
    <property type="term" value="F:protein dimerization activity"/>
    <property type="evidence" value="ECO:0007669"/>
    <property type="project" value="InterPro"/>
</dbReference>
<keyword evidence="4" id="KW-0597">Phosphoprotein</keyword>
<dbReference type="EC" id="2.7.13.3" evidence="3"/>
<dbReference type="CDD" id="cd16917">
    <property type="entry name" value="HATPase_UhpB-NarQ-NarX-like"/>
    <property type="match status" value="1"/>
</dbReference>
<dbReference type="Gene3D" id="1.20.5.1930">
    <property type="match status" value="1"/>
</dbReference>
<dbReference type="GO" id="GO:0016020">
    <property type="term" value="C:membrane"/>
    <property type="evidence" value="ECO:0007669"/>
    <property type="project" value="UniProtKB-SubCell"/>
</dbReference>